<feature type="compositionally biased region" description="Basic and acidic residues" evidence="1">
    <location>
        <begin position="240"/>
        <end position="249"/>
    </location>
</feature>
<reference evidence="2" key="2">
    <citation type="journal article" date="2023" name="IMA Fungus">
        <title>Comparative genomic study of the Penicillium genus elucidates a diverse pangenome and 15 lateral gene transfer events.</title>
        <authorList>
            <person name="Petersen C."/>
            <person name="Sorensen T."/>
            <person name="Nielsen M.R."/>
            <person name="Sondergaard T.E."/>
            <person name="Sorensen J.L."/>
            <person name="Fitzpatrick D.A."/>
            <person name="Frisvad J.C."/>
            <person name="Nielsen K.L."/>
        </authorList>
    </citation>
    <scope>NUCLEOTIDE SEQUENCE</scope>
    <source>
        <strain evidence="2">IBT 17660</strain>
    </source>
</reference>
<protein>
    <recommendedName>
        <fullName evidence="4">NYN domain-containing protein</fullName>
    </recommendedName>
</protein>
<evidence type="ECO:0008006" key="4">
    <source>
        <dbReference type="Google" id="ProtNLM"/>
    </source>
</evidence>
<organism evidence="2 3">
    <name type="scientific">Penicillium desertorum</name>
    <dbReference type="NCBI Taxonomy" id="1303715"/>
    <lineage>
        <taxon>Eukaryota</taxon>
        <taxon>Fungi</taxon>
        <taxon>Dikarya</taxon>
        <taxon>Ascomycota</taxon>
        <taxon>Pezizomycotina</taxon>
        <taxon>Eurotiomycetes</taxon>
        <taxon>Eurotiomycetidae</taxon>
        <taxon>Eurotiales</taxon>
        <taxon>Aspergillaceae</taxon>
        <taxon>Penicillium</taxon>
    </lineage>
</organism>
<dbReference type="Proteomes" id="UP001147760">
    <property type="component" value="Unassembled WGS sequence"/>
</dbReference>
<keyword evidence="3" id="KW-1185">Reference proteome</keyword>
<dbReference type="OrthoDB" id="5590473at2759"/>
<dbReference type="Gene3D" id="3.40.50.1010">
    <property type="entry name" value="5'-nuclease"/>
    <property type="match status" value="1"/>
</dbReference>
<accession>A0A9W9WX98</accession>
<dbReference type="AlphaFoldDB" id="A0A9W9WX98"/>
<dbReference type="GO" id="GO:0005634">
    <property type="term" value="C:nucleus"/>
    <property type="evidence" value="ECO:0007669"/>
    <property type="project" value="TreeGrafter"/>
</dbReference>
<feature type="region of interest" description="Disordered" evidence="1">
    <location>
        <begin position="139"/>
        <end position="158"/>
    </location>
</feature>
<evidence type="ECO:0000313" key="3">
    <source>
        <dbReference type="Proteomes" id="UP001147760"/>
    </source>
</evidence>
<feature type="region of interest" description="Disordered" evidence="1">
    <location>
        <begin position="33"/>
        <end position="58"/>
    </location>
</feature>
<dbReference type="EMBL" id="JAPWDO010000003">
    <property type="protein sequence ID" value="KAJ5477976.1"/>
    <property type="molecule type" value="Genomic_DNA"/>
</dbReference>
<gene>
    <name evidence="2" type="ORF">N7530_003485</name>
</gene>
<proteinExistence type="predicted"/>
<dbReference type="CDD" id="cd18724">
    <property type="entry name" value="PIN_LabA-like"/>
    <property type="match status" value="1"/>
</dbReference>
<name>A0A9W9WX98_9EURO</name>
<dbReference type="GO" id="GO:0031267">
    <property type="term" value="F:small GTPase binding"/>
    <property type="evidence" value="ECO:0007669"/>
    <property type="project" value="TreeGrafter"/>
</dbReference>
<reference evidence="2" key="1">
    <citation type="submission" date="2022-12" db="EMBL/GenBank/DDBJ databases">
        <authorList>
            <person name="Petersen C."/>
        </authorList>
    </citation>
    <scope>NUCLEOTIDE SEQUENCE</scope>
    <source>
        <strain evidence="2">IBT 17660</strain>
    </source>
</reference>
<sequence length="590" mass="65405">MTVSDPPVPSNWDFSPVRDLLLCSPIEGCTARPGRHNESTITSLGEQQAEGDPRYTTNGRLIGLTSQRSNPKLGDFGSLWELFNGAPAPASVTPTLGTTRTTKSKLEMVQPSLEGLLPSSAERPAKKVSFSGIPGIEKPVPISSDTSHIINEPNPRVFKDTTTGYTSHYPSRPKAHVTGIPVDFEGQSFTILRRPSVHEPPETNANVKFGIPRTPPETITRARVGDPGDTPTAKPKSRSRGKDFRKNTRDNPVTSEESAGIDSDTSIVFDHPVSEKPVAIPFVPFQVGRPEAKTRHYDTPPSSFDDNEWILNTDPIRGLASGGTPVRSILHQSAAERRVTLMSRLLRHFPDYAKVVSQMGQTLHYRPNESISSRPIHVFVDVSNIMVGFHDSVKASRNIPLSARIRRVHMSFENLALIMERGRQTAKRVLVGSDRLPSVDEAERLGYEVNILERVQKVKAITPRRNGKSRKNTVSSYQGGYSGPETVAAPGERWVEQGVDEILHLKILESLLDTEHPATIVLATGDAAVAEFSGGFMKMVERGLQRGWNVELVSFSQGTSYAYRKKEFRTRWGDQFKLVELDRYLEELFE</sequence>
<dbReference type="PANTHER" id="PTHR15837">
    <property type="entry name" value="RAN GUANINE NUCLEOTIDE RELEASE FACTOR"/>
    <property type="match status" value="1"/>
</dbReference>
<evidence type="ECO:0000313" key="2">
    <source>
        <dbReference type="EMBL" id="KAJ5477976.1"/>
    </source>
</evidence>
<comment type="caution">
    <text evidence="2">The sequence shown here is derived from an EMBL/GenBank/DDBJ whole genome shotgun (WGS) entry which is preliminary data.</text>
</comment>
<dbReference type="GO" id="GO:0006606">
    <property type="term" value="P:protein import into nucleus"/>
    <property type="evidence" value="ECO:0007669"/>
    <property type="project" value="TreeGrafter"/>
</dbReference>
<dbReference type="InterPro" id="IPR007681">
    <property type="entry name" value="Mog1"/>
</dbReference>
<feature type="region of interest" description="Disordered" evidence="1">
    <location>
        <begin position="193"/>
        <end position="266"/>
    </location>
</feature>
<dbReference type="GO" id="GO:0005085">
    <property type="term" value="F:guanyl-nucleotide exchange factor activity"/>
    <property type="evidence" value="ECO:0007669"/>
    <property type="project" value="TreeGrafter"/>
</dbReference>
<dbReference type="PANTHER" id="PTHR15837:SF5">
    <property type="entry name" value="NYN DOMAIN-CONTAINING PROTEIN"/>
    <property type="match status" value="1"/>
</dbReference>
<evidence type="ECO:0000256" key="1">
    <source>
        <dbReference type="SAM" id="MobiDB-lite"/>
    </source>
</evidence>